<keyword evidence="2 4" id="KW-0238">DNA-binding</keyword>
<keyword evidence="1" id="KW-0805">Transcription regulation</keyword>
<dbReference type="SUPFAM" id="SSF48498">
    <property type="entry name" value="Tetracyclin repressor-like, C-terminal domain"/>
    <property type="match status" value="1"/>
</dbReference>
<gene>
    <name evidence="6" type="ORF">GCM10011352_05750</name>
</gene>
<evidence type="ECO:0000256" key="4">
    <source>
        <dbReference type="PROSITE-ProRule" id="PRU00335"/>
    </source>
</evidence>
<keyword evidence="3" id="KW-0804">Transcription</keyword>
<keyword evidence="7" id="KW-1185">Reference proteome</keyword>
<dbReference type="Pfam" id="PF00440">
    <property type="entry name" value="TetR_N"/>
    <property type="match status" value="1"/>
</dbReference>
<dbReference type="Proteomes" id="UP000629025">
    <property type="component" value="Unassembled WGS sequence"/>
</dbReference>
<dbReference type="InterPro" id="IPR036271">
    <property type="entry name" value="Tet_transcr_reg_TetR-rel_C_sf"/>
</dbReference>
<sequence length="194" mass="22105">MRRRAIRQAAIELFEKQGYRDTTIEQIARQAGVTAPTVFNYFGSKQAILLEIVQDIDKAALEAACRDIDKYTDPLDALCRLEQVIVDLTLKSFPTSFWRELLPMLIVEAGSGLPESYRNSNDLLKQGIASVLEGMKAKGVLREDLDVHVAARLLNEYSYLQLMRLTSRDDYDIEAHRRDVRETTALVLYGMIKH</sequence>
<evidence type="ECO:0000313" key="7">
    <source>
        <dbReference type="Proteomes" id="UP000629025"/>
    </source>
</evidence>
<comment type="caution">
    <text evidence="6">The sequence shown here is derived from an EMBL/GenBank/DDBJ whole genome shotgun (WGS) entry which is preliminary data.</text>
</comment>
<dbReference type="PROSITE" id="PS01081">
    <property type="entry name" value="HTH_TETR_1"/>
    <property type="match status" value="1"/>
</dbReference>
<accession>A0ABQ1K2Y3</accession>
<dbReference type="EMBL" id="BMIJ01000001">
    <property type="protein sequence ID" value="GGB82782.1"/>
    <property type="molecule type" value="Genomic_DNA"/>
</dbReference>
<dbReference type="PANTHER" id="PTHR30055">
    <property type="entry name" value="HTH-TYPE TRANSCRIPTIONAL REGULATOR RUTR"/>
    <property type="match status" value="1"/>
</dbReference>
<proteinExistence type="predicted"/>
<feature type="domain" description="HTH tetR-type" evidence="5">
    <location>
        <begin position="1"/>
        <end position="60"/>
    </location>
</feature>
<dbReference type="InterPro" id="IPR023772">
    <property type="entry name" value="DNA-bd_HTH_TetR-type_CS"/>
</dbReference>
<evidence type="ECO:0000313" key="6">
    <source>
        <dbReference type="EMBL" id="GGB82782.1"/>
    </source>
</evidence>
<evidence type="ECO:0000259" key="5">
    <source>
        <dbReference type="PROSITE" id="PS50977"/>
    </source>
</evidence>
<reference evidence="7" key="1">
    <citation type="journal article" date="2019" name="Int. J. Syst. Evol. Microbiol.">
        <title>The Global Catalogue of Microorganisms (GCM) 10K type strain sequencing project: providing services to taxonomists for standard genome sequencing and annotation.</title>
        <authorList>
            <consortium name="The Broad Institute Genomics Platform"/>
            <consortium name="The Broad Institute Genome Sequencing Center for Infectious Disease"/>
            <person name="Wu L."/>
            <person name="Ma J."/>
        </authorList>
    </citation>
    <scope>NUCLEOTIDE SEQUENCE [LARGE SCALE GENOMIC DNA]</scope>
    <source>
        <strain evidence="7">CGMCC 1.15341</strain>
    </source>
</reference>
<dbReference type="PRINTS" id="PR00455">
    <property type="entry name" value="HTHTETR"/>
</dbReference>
<dbReference type="InterPro" id="IPR050109">
    <property type="entry name" value="HTH-type_TetR-like_transc_reg"/>
</dbReference>
<organism evidence="6 7">
    <name type="scientific">Marinobacterium zhoushanense</name>
    <dbReference type="NCBI Taxonomy" id="1679163"/>
    <lineage>
        <taxon>Bacteria</taxon>
        <taxon>Pseudomonadati</taxon>
        <taxon>Pseudomonadota</taxon>
        <taxon>Gammaproteobacteria</taxon>
        <taxon>Oceanospirillales</taxon>
        <taxon>Oceanospirillaceae</taxon>
        <taxon>Marinobacterium</taxon>
    </lineage>
</organism>
<dbReference type="InterPro" id="IPR009057">
    <property type="entry name" value="Homeodomain-like_sf"/>
</dbReference>
<dbReference type="PROSITE" id="PS50977">
    <property type="entry name" value="HTH_TETR_2"/>
    <property type="match status" value="1"/>
</dbReference>
<dbReference type="PANTHER" id="PTHR30055:SF234">
    <property type="entry name" value="HTH-TYPE TRANSCRIPTIONAL REGULATOR BETI"/>
    <property type="match status" value="1"/>
</dbReference>
<dbReference type="SUPFAM" id="SSF46689">
    <property type="entry name" value="Homeodomain-like"/>
    <property type="match status" value="1"/>
</dbReference>
<evidence type="ECO:0000256" key="3">
    <source>
        <dbReference type="ARBA" id="ARBA00023163"/>
    </source>
</evidence>
<protein>
    <recommendedName>
        <fullName evidence="5">HTH tetR-type domain-containing protein</fullName>
    </recommendedName>
</protein>
<feature type="DNA-binding region" description="H-T-H motif" evidence="4">
    <location>
        <begin position="23"/>
        <end position="42"/>
    </location>
</feature>
<evidence type="ECO:0000256" key="1">
    <source>
        <dbReference type="ARBA" id="ARBA00023015"/>
    </source>
</evidence>
<dbReference type="Gene3D" id="1.10.357.10">
    <property type="entry name" value="Tetracycline Repressor, domain 2"/>
    <property type="match status" value="1"/>
</dbReference>
<name>A0ABQ1K2Y3_9GAMM</name>
<evidence type="ECO:0000256" key="2">
    <source>
        <dbReference type="ARBA" id="ARBA00023125"/>
    </source>
</evidence>
<dbReference type="InterPro" id="IPR001647">
    <property type="entry name" value="HTH_TetR"/>
</dbReference>